<feature type="domain" description="NfeD integral membrane" evidence="7">
    <location>
        <begin position="45"/>
        <end position="156"/>
    </location>
</feature>
<feature type="transmembrane region" description="Helical" evidence="5">
    <location>
        <begin position="12"/>
        <end position="30"/>
    </location>
</feature>
<dbReference type="PANTHER" id="PTHR33507:SF3">
    <property type="entry name" value="INNER MEMBRANE PROTEIN YBBJ"/>
    <property type="match status" value="1"/>
</dbReference>
<feature type="transmembrane region" description="Helical" evidence="5">
    <location>
        <begin position="64"/>
        <end position="81"/>
    </location>
</feature>
<organism evidence="8 9">
    <name type="scientific">Dialister micraerophilus DSM 19965</name>
    <dbReference type="NCBI Taxonomy" id="888062"/>
    <lineage>
        <taxon>Bacteria</taxon>
        <taxon>Bacillati</taxon>
        <taxon>Bacillota</taxon>
        <taxon>Negativicutes</taxon>
        <taxon>Veillonellales</taxon>
        <taxon>Veillonellaceae</taxon>
        <taxon>Dialister</taxon>
    </lineage>
</organism>
<dbReference type="Proteomes" id="UP000003503">
    <property type="component" value="Unassembled WGS sequence"/>
</dbReference>
<evidence type="ECO:0000313" key="8">
    <source>
        <dbReference type="EMBL" id="EGF16690.1"/>
    </source>
</evidence>
<dbReference type="InterPro" id="IPR056739">
    <property type="entry name" value="NfeD_membrane"/>
</dbReference>
<sequence>MFGGLMHKIQISLLTALLTSILFPMKILAFSGNDYIFMNNFIMEITLVSVIFISIFAEIKTAGFSGAGIVAIISGSILFFIHGSELLYMWDILLFFSGIILLFCDLLIFFTGAISMAGILCICMGLYINLGANLYAFYIVFAGFAFSIIVAYILLKRMSKSILWDKLSQKVILSSSKGYKSSSLDLNKYIGKQGITTTVLRPTGKVKIDKAIFDAISDGDFIEVNKKITVININGSQVVVRLDNF</sequence>
<keyword evidence="4 5" id="KW-0472">Membrane</keyword>
<dbReference type="EMBL" id="AFBB01000002">
    <property type="protein sequence ID" value="EGF16690.1"/>
    <property type="molecule type" value="Genomic_DNA"/>
</dbReference>
<evidence type="ECO:0000259" key="7">
    <source>
        <dbReference type="Pfam" id="PF24961"/>
    </source>
</evidence>
<proteinExistence type="predicted"/>
<comment type="subcellular location">
    <subcellularLocation>
        <location evidence="1">Membrane</location>
        <topology evidence="1">Multi-pass membrane protein</topology>
    </subcellularLocation>
</comment>
<evidence type="ECO:0000256" key="5">
    <source>
        <dbReference type="SAM" id="Phobius"/>
    </source>
</evidence>
<dbReference type="AlphaFoldDB" id="F2BVE9"/>
<keyword evidence="2 5" id="KW-0812">Transmembrane</keyword>
<keyword evidence="9" id="KW-1185">Reference proteome</keyword>
<dbReference type="Pfam" id="PF01957">
    <property type="entry name" value="NfeD"/>
    <property type="match status" value="1"/>
</dbReference>
<dbReference type="eggNOG" id="COG1030">
    <property type="taxonomic scope" value="Bacteria"/>
</dbReference>
<dbReference type="PANTHER" id="PTHR33507">
    <property type="entry name" value="INNER MEMBRANE PROTEIN YBBJ"/>
    <property type="match status" value="1"/>
</dbReference>
<name>F2BVE9_9FIRM</name>
<dbReference type="GO" id="GO:0005886">
    <property type="term" value="C:plasma membrane"/>
    <property type="evidence" value="ECO:0007669"/>
    <property type="project" value="TreeGrafter"/>
</dbReference>
<dbReference type="InterPro" id="IPR052165">
    <property type="entry name" value="Membrane_assoc_protease"/>
</dbReference>
<feature type="transmembrane region" description="Helical" evidence="5">
    <location>
        <begin position="36"/>
        <end position="57"/>
    </location>
</feature>
<feature type="transmembrane region" description="Helical" evidence="5">
    <location>
        <begin position="134"/>
        <end position="155"/>
    </location>
</feature>
<evidence type="ECO:0000256" key="2">
    <source>
        <dbReference type="ARBA" id="ARBA00022692"/>
    </source>
</evidence>
<evidence type="ECO:0000313" key="9">
    <source>
        <dbReference type="Proteomes" id="UP000003503"/>
    </source>
</evidence>
<dbReference type="HOGENOM" id="CLU_087257_0_0_9"/>
<feature type="domain" description="NfeD-like C-terminal" evidence="6">
    <location>
        <begin position="187"/>
        <end position="241"/>
    </location>
</feature>
<evidence type="ECO:0000256" key="3">
    <source>
        <dbReference type="ARBA" id="ARBA00022989"/>
    </source>
</evidence>
<feature type="transmembrane region" description="Helical" evidence="5">
    <location>
        <begin position="109"/>
        <end position="128"/>
    </location>
</feature>
<dbReference type="InterPro" id="IPR002810">
    <property type="entry name" value="NfeD-like_C"/>
</dbReference>
<feature type="transmembrane region" description="Helical" evidence="5">
    <location>
        <begin position="87"/>
        <end position="104"/>
    </location>
</feature>
<reference evidence="8 9" key="1">
    <citation type="submission" date="2011-02" db="EMBL/GenBank/DDBJ databases">
        <authorList>
            <person name="Muzny D."/>
            <person name="Qin X."/>
            <person name="Deng J."/>
            <person name="Jiang H."/>
            <person name="Liu Y."/>
            <person name="Qu J."/>
            <person name="Song X.-Z."/>
            <person name="Zhang L."/>
            <person name="Thornton R."/>
            <person name="Coyle M."/>
            <person name="Francisco L."/>
            <person name="Jackson L."/>
            <person name="Javaid M."/>
            <person name="Korchina V."/>
            <person name="Kovar C."/>
            <person name="Mata R."/>
            <person name="Mathew T."/>
            <person name="Ngo R."/>
            <person name="Nguyen L."/>
            <person name="Nguyen N."/>
            <person name="Okwuonu G."/>
            <person name="Ongeri F."/>
            <person name="Pham C."/>
            <person name="Simmons D."/>
            <person name="Wilczek-Boney K."/>
            <person name="Hale W."/>
            <person name="Jakkamsetti A."/>
            <person name="Pham P."/>
            <person name="Ruth R."/>
            <person name="San Lucas F."/>
            <person name="Warren J."/>
            <person name="Zhang J."/>
            <person name="Zhao Z."/>
            <person name="Zhou C."/>
            <person name="Zhu D."/>
            <person name="Lee S."/>
            <person name="Bess C."/>
            <person name="Blankenburg K."/>
            <person name="Forbes L."/>
            <person name="Fu Q."/>
            <person name="Gubbala S."/>
            <person name="Hirani K."/>
            <person name="Jayaseelan J.C."/>
            <person name="Lara F."/>
            <person name="Munidasa M."/>
            <person name="Palculict T."/>
            <person name="Patil S."/>
            <person name="Pu L.-L."/>
            <person name="Saada N."/>
            <person name="Tang L."/>
            <person name="Weissenberger G."/>
            <person name="Zhu Y."/>
            <person name="Hemphill L."/>
            <person name="Shang Y."/>
            <person name="Youmans B."/>
            <person name="Ayvaz T."/>
            <person name="Ross M."/>
            <person name="Santibanez J."/>
            <person name="Aqrawi P."/>
            <person name="Gross S."/>
            <person name="Joshi V."/>
            <person name="Fowler G."/>
            <person name="Nazareth L."/>
            <person name="Reid J."/>
            <person name="Worley K."/>
            <person name="Petrosino J."/>
            <person name="Highlander S."/>
            <person name="Gibbs R."/>
        </authorList>
    </citation>
    <scope>NUCLEOTIDE SEQUENCE [LARGE SCALE GENOMIC DNA]</scope>
    <source>
        <strain evidence="8 9">DSM 19965</strain>
    </source>
</reference>
<protein>
    <submittedName>
        <fullName evidence="8">Nodulation efficiency protein D</fullName>
    </submittedName>
</protein>
<dbReference type="SUPFAM" id="SSF141322">
    <property type="entry name" value="NfeD domain-like"/>
    <property type="match status" value="1"/>
</dbReference>
<evidence type="ECO:0000256" key="4">
    <source>
        <dbReference type="ARBA" id="ARBA00023136"/>
    </source>
</evidence>
<dbReference type="Pfam" id="PF24961">
    <property type="entry name" value="NfeD_membrane"/>
    <property type="match status" value="1"/>
</dbReference>
<dbReference type="Gene3D" id="2.40.50.140">
    <property type="entry name" value="Nucleic acid-binding proteins"/>
    <property type="match status" value="1"/>
</dbReference>
<dbReference type="STRING" id="888062.HMPREF9083_0166"/>
<evidence type="ECO:0000259" key="6">
    <source>
        <dbReference type="Pfam" id="PF01957"/>
    </source>
</evidence>
<dbReference type="InterPro" id="IPR012340">
    <property type="entry name" value="NA-bd_OB-fold"/>
</dbReference>
<keyword evidence="3 5" id="KW-1133">Transmembrane helix</keyword>
<evidence type="ECO:0000256" key="1">
    <source>
        <dbReference type="ARBA" id="ARBA00004141"/>
    </source>
</evidence>
<comment type="caution">
    <text evidence="8">The sequence shown here is derived from an EMBL/GenBank/DDBJ whole genome shotgun (WGS) entry which is preliminary data.</text>
</comment>
<gene>
    <name evidence="8" type="ORF">HMPREF9083_0166</name>
</gene>
<accession>F2BVE9</accession>